<keyword evidence="3" id="KW-1185">Reference proteome</keyword>
<evidence type="ECO:0000313" key="2">
    <source>
        <dbReference type="EMBL" id="AUB31927.1"/>
    </source>
</evidence>
<dbReference type="EMBL" id="CP025057">
    <property type="protein sequence ID" value="AUB31927.1"/>
    <property type="molecule type" value="Genomic_DNA"/>
</dbReference>
<dbReference type="OrthoDB" id="388769at2"/>
<feature type="chain" id="PRO_5014920698" evidence="1">
    <location>
        <begin position="18"/>
        <end position="294"/>
    </location>
</feature>
<sequence length="294" mass="35086">MKKLLSVWLSLSLAVSAGVTSTLKNENKYASKYTRYLLAMDDFLYHRVENKMDIKNLTNENFEEILKEAFYVDDFGKELFNNITFEVLKIEDGELTILFKDKNNLKLLNENIILKFNLVLFNYDKINDFIYVMNNFLKNNPLILTKSNYIQLEVEDLLKSKFKKIFDRYSSSVLFLDNINEFWEFIDFEELENENPKYLNASFLNDTKLDFKLLRDSQSFGNEGFDKYINFSVNENIFKREIFNWIKKHSFFKENVKNYDDIFTIEEIRKNKVTISLSDKLFTVPKLITLNKIK</sequence>
<organism evidence="2 3">
    <name type="scientific">Spiroplasma floricola 23-6</name>
    <dbReference type="NCBI Taxonomy" id="1336749"/>
    <lineage>
        <taxon>Bacteria</taxon>
        <taxon>Bacillati</taxon>
        <taxon>Mycoplasmatota</taxon>
        <taxon>Mollicutes</taxon>
        <taxon>Entomoplasmatales</taxon>
        <taxon>Spiroplasmataceae</taxon>
        <taxon>Spiroplasma</taxon>
    </lineage>
</organism>
<proteinExistence type="predicted"/>
<dbReference type="RefSeq" id="WP_100916884.1">
    <property type="nucleotide sequence ID" value="NZ_CP025057.1"/>
</dbReference>
<accession>A0A2K8SEN6</accession>
<protein>
    <submittedName>
        <fullName evidence="2">Uncharacterized protein</fullName>
    </submittedName>
</protein>
<reference evidence="2 3" key="1">
    <citation type="submission" date="2017-12" db="EMBL/GenBank/DDBJ databases">
        <title>Complete genome sequence of Spiroplasma floricola 23-6 (ATCC 29989).</title>
        <authorList>
            <person name="Tsai Y.-M."/>
            <person name="Wu P.-S."/>
            <person name="Lo W.-S."/>
            <person name="Kuo C.-H."/>
        </authorList>
    </citation>
    <scope>NUCLEOTIDE SEQUENCE [LARGE SCALE GENOMIC DNA]</scope>
    <source>
        <strain evidence="2 3">23-6</strain>
    </source>
</reference>
<name>A0A2K8SEN6_9MOLU</name>
<keyword evidence="1" id="KW-0732">Signal</keyword>
<dbReference type="KEGG" id="sfz:SFLOR_v1c08790"/>
<evidence type="ECO:0000256" key="1">
    <source>
        <dbReference type="SAM" id="SignalP"/>
    </source>
</evidence>
<dbReference type="AlphaFoldDB" id="A0A2K8SEN6"/>
<feature type="signal peptide" evidence="1">
    <location>
        <begin position="1"/>
        <end position="17"/>
    </location>
</feature>
<evidence type="ECO:0000313" key="3">
    <source>
        <dbReference type="Proteomes" id="UP000231823"/>
    </source>
</evidence>
<dbReference type="Proteomes" id="UP000231823">
    <property type="component" value="Chromosome"/>
</dbReference>
<gene>
    <name evidence="2" type="ORF">SFLOR_v1c08790</name>
</gene>